<evidence type="ECO:0000313" key="2">
    <source>
        <dbReference type="EMBL" id="MEN7549896.1"/>
    </source>
</evidence>
<feature type="transmembrane region" description="Helical" evidence="1">
    <location>
        <begin position="38"/>
        <end position="58"/>
    </location>
</feature>
<evidence type="ECO:0000313" key="3">
    <source>
        <dbReference type="Proteomes" id="UP001403385"/>
    </source>
</evidence>
<dbReference type="AlphaFoldDB" id="A0AAW9SGA2"/>
<feature type="transmembrane region" description="Helical" evidence="1">
    <location>
        <begin position="9"/>
        <end position="26"/>
    </location>
</feature>
<evidence type="ECO:0000256" key="1">
    <source>
        <dbReference type="SAM" id="Phobius"/>
    </source>
</evidence>
<feature type="transmembrane region" description="Helical" evidence="1">
    <location>
        <begin position="92"/>
        <end position="114"/>
    </location>
</feature>
<keyword evidence="1" id="KW-1133">Transmembrane helix</keyword>
<keyword evidence="3" id="KW-1185">Reference proteome</keyword>
<reference evidence="2 3" key="1">
    <citation type="submission" date="2024-04" db="EMBL/GenBank/DDBJ databases">
        <title>Novel genus in family Flammeovirgaceae.</title>
        <authorList>
            <person name="Nguyen T.H."/>
            <person name="Vuong T.Q."/>
            <person name="Le H."/>
            <person name="Kim S.-G."/>
        </authorList>
    </citation>
    <scope>NUCLEOTIDE SEQUENCE [LARGE SCALE GENOMIC DNA]</scope>
    <source>
        <strain evidence="2 3">JCM 23209</strain>
    </source>
</reference>
<protein>
    <submittedName>
        <fullName evidence="2">Uncharacterized protein</fullName>
    </submittedName>
</protein>
<dbReference type="EMBL" id="JBDKWZ010000011">
    <property type="protein sequence ID" value="MEN7549896.1"/>
    <property type="molecule type" value="Genomic_DNA"/>
</dbReference>
<dbReference type="Proteomes" id="UP001403385">
    <property type="component" value="Unassembled WGS sequence"/>
</dbReference>
<accession>A0AAW9SGA2</accession>
<comment type="caution">
    <text evidence="2">The sequence shown here is derived from an EMBL/GenBank/DDBJ whole genome shotgun (WGS) entry which is preliminary data.</text>
</comment>
<name>A0AAW9SGA2_9BACT</name>
<feature type="transmembrane region" description="Helical" evidence="1">
    <location>
        <begin position="65"/>
        <end position="86"/>
    </location>
</feature>
<organism evidence="2 3">
    <name type="scientific">Rapidithrix thailandica</name>
    <dbReference type="NCBI Taxonomy" id="413964"/>
    <lineage>
        <taxon>Bacteria</taxon>
        <taxon>Pseudomonadati</taxon>
        <taxon>Bacteroidota</taxon>
        <taxon>Cytophagia</taxon>
        <taxon>Cytophagales</taxon>
        <taxon>Flammeovirgaceae</taxon>
        <taxon>Rapidithrix</taxon>
    </lineage>
</organism>
<keyword evidence="1" id="KW-0472">Membrane</keyword>
<keyword evidence="1" id="KW-0812">Transmembrane</keyword>
<gene>
    <name evidence="2" type="ORF">AAG747_18370</name>
</gene>
<sequence>MPASQGKTLLKFLFYIVSISLIVWGWKTDTIDFFSWTARVYAFWLGIAILSAIMWALGPLNSPKWPLVAWLWAALLLVDAWFIWRMSGHGNLWYAVATTVLVIPSGFGIGMLVLTVEKYKRKK</sequence>
<dbReference type="RefSeq" id="WP_346822674.1">
    <property type="nucleotide sequence ID" value="NZ_JBDKWZ010000011.1"/>
</dbReference>
<proteinExistence type="predicted"/>